<feature type="domain" description="FAD/NAD(P)-binding" evidence="6">
    <location>
        <begin position="4"/>
        <end position="313"/>
    </location>
</feature>
<evidence type="ECO:0000256" key="4">
    <source>
        <dbReference type="ARBA" id="ARBA00023002"/>
    </source>
</evidence>
<proteinExistence type="inferred from homology"/>
<dbReference type="InterPro" id="IPR045024">
    <property type="entry name" value="NDH-2"/>
</dbReference>
<dbReference type="Pfam" id="PF07992">
    <property type="entry name" value="Pyr_redox_2"/>
    <property type="match status" value="1"/>
</dbReference>
<evidence type="ECO:0000256" key="2">
    <source>
        <dbReference type="ARBA" id="ARBA00022630"/>
    </source>
</evidence>
<dbReference type="PANTHER" id="PTHR43706">
    <property type="entry name" value="NADH DEHYDROGENASE"/>
    <property type="match status" value="1"/>
</dbReference>
<keyword evidence="5" id="KW-0520">NAD</keyword>
<dbReference type="EMBL" id="PGCP01000041">
    <property type="protein sequence ID" value="PJC91535.1"/>
    <property type="molecule type" value="Genomic_DNA"/>
</dbReference>
<evidence type="ECO:0000313" key="8">
    <source>
        <dbReference type="Proteomes" id="UP000232060"/>
    </source>
</evidence>
<dbReference type="InterPro" id="IPR023753">
    <property type="entry name" value="FAD/NAD-binding_dom"/>
</dbReference>
<accession>A0A2M8H4Q2</accession>
<name>A0A2M8H4Q2_9GAMM</name>
<gene>
    <name evidence="7" type="ORF">CUC44_19565</name>
</gene>
<keyword evidence="3" id="KW-0274">FAD</keyword>
<evidence type="ECO:0000256" key="3">
    <source>
        <dbReference type="ARBA" id="ARBA00022827"/>
    </source>
</evidence>
<dbReference type="PANTHER" id="PTHR43706:SF45">
    <property type="entry name" value="NADH DEHYDROGENASE-LIKE PROTEIN RV1812C"/>
    <property type="match status" value="1"/>
</dbReference>
<comment type="caution">
    <text evidence="7">The sequence shown here is derived from an EMBL/GenBank/DDBJ whole genome shotgun (WGS) entry which is preliminary data.</text>
</comment>
<sequence>MKQRILIIGSGFAGMWAAVGAARLAHLQGSHELEIAVLSPQPELRVRPRFYEANVASLTADLRPLFEALDIRVITGSADRVEPQENQVWYRNAQAEMTSIAYDRLVLAGGSQLHSFGIKGIAEYGFDIDQLETAQRLETHLNALPTQPDSPARNTVVVCGGGFTGIELATELPSRLKALLGAITNTKVVAVERSSVVGGQYSEALREVIRNACDELGVEWRLNTGVEVVDATGVTLQDGSRIDAATVIWTAGVKASSLGESIVAERDAQGRFIVTPELQIPGHSNIYATGDMAHAKTDDLGNTALMTCQHAIQLGKFAGHNVAASLLGVTPLPYRQVNYVTCLDLGAWGAVYTEGWDQQVKLVREEAKKLKIAITNELIYPPKPNRDEAFAAADPLAKFV</sequence>
<evidence type="ECO:0000256" key="1">
    <source>
        <dbReference type="ARBA" id="ARBA00005272"/>
    </source>
</evidence>
<comment type="similarity">
    <text evidence="1">Belongs to the NADH dehydrogenase family.</text>
</comment>
<keyword evidence="8" id="KW-1185">Reference proteome</keyword>
<dbReference type="GO" id="GO:0003954">
    <property type="term" value="F:NADH dehydrogenase activity"/>
    <property type="evidence" value="ECO:0007669"/>
    <property type="project" value="InterPro"/>
</dbReference>
<dbReference type="RefSeq" id="WP_100861530.1">
    <property type="nucleotide sequence ID" value="NZ_PGCP01000041.1"/>
</dbReference>
<dbReference type="PRINTS" id="PR00368">
    <property type="entry name" value="FADPNR"/>
</dbReference>
<keyword evidence="4" id="KW-0560">Oxidoreductase</keyword>
<reference evidence="7 8" key="1">
    <citation type="submission" date="2017-11" db="EMBL/GenBank/DDBJ databases">
        <title>Draft genome sequence of environmental isolate Aeromonas lusitania sp. nov. MDC 2473.</title>
        <authorList>
            <person name="Colston S.M."/>
            <person name="Navarro A."/>
            <person name="Martinez-Murcia A.J."/>
            <person name="Graf J."/>
        </authorList>
    </citation>
    <scope>NUCLEOTIDE SEQUENCE [LARGE SCALE GENOMIC DNA]</scope>
    <source>
        <strain evidence="7 8">MDC 2473</strain>
    </source>
</reference>
<evidence type="ECO:0000259" key="6">
    <source>
        <dbReference type="Pfam" id="PF07992"/>
    </source>
</evidence>
<dbReference type="InterPro" id="IPR036188">
    <property type="entry name" value="FAD/NAD-bd_sf"/>
</dbReference>
<dbReference type="AlphaFoldDB" id="A0A2M8H4Q2"/>
<dbReference type="Gene3D" id="3.50.50.100">
    <property type="match status" value="1"/>
</dbReference>
<protein>
    <submittedName>
        <fullName evidence="7">FAD-dependent oxidoreductase</fullName>
    </submittedName>
</protein>
<evidence type="ECO:0000313" key="7">
    <source>
        <dbReference type="EMBL" id="PJC91535.1"/>
    </source>
</evidence>
<evidence type="ECO:0000256" key="5">
    <source>
        <dbReference type="ARBA" id="ARBA00023027"/>
    </source>
</evidence>
<keyword evidence="2" id="KW-0285">Flavoprotein</keyword>
<dbReference type="SUPFAM" id="SSF51905">
    <property type="entry name" value="FAD/NAD(P)-binding domain"/>
    <property type="match status" value="1"/>
</dbReference>
<dbReference type="PRINTS" id="PR00411">
    <property type="entry name" value="PNDRDTASEI"/>
</dbReference>
<dbReference type="OrthoDB" id="9781621at2"/>
<dbReference type="Proteomes" id="UP000232060">
    <property type="component" value="Unassembled WGS sequence"/>
</dbReference>
<organism evidence="7 8">
    <name type="scientific">Aeromonas lusitana</name>
    <dbReference type="NCBI Taxonomy" id="931529"/>
    <lineage>
        <taxon>Bacteria</taxon>
        <taxon>Pseudomonadati</taxon>
        <taxon>Pseudomonadota</taxon>
        <taxon>Gammaproteobacteria</taxon>
        <taxon>Aeromonadales</taxon>
        <taxon>Aeromonadaceae</taxon>
        <taxon>Aeromonas</taxon>
    </lineage>
</organism>